<keyword evidence="15" id="KW-0539">Nucleus</keyword>
<evidence type="ECO:0000256" key="7">
    <source>
        <dbReference type="ARBA" id="ARBA00022763"/>
    </source>
</evidence>
<reference evidence="19 20" key="1">
    <citation type="submission" date="2024-01" db="EMBL/GenBank/DDBJ databases">
        <title>Genome assemblies of Stephania.</title>
        <authorList>
            <person name="Yang L."/>
        </authorList>
    </citation>
    <scope>NUCLEOTIDE SEQUENCE [LARGE SCALE GENOMIC DNA]</scope>
    <source>
        <strain evidence="19">YNDBR</strain>
        <tissue evidence="19">Leaf</tissue>
    </source>
</reference>
<dbReference type="PANTHER" id="PTHR11472">
    <property type="entry name" value="DNA REPAIR DEAD HELICASE RAD3/XP-D SUBFAMILY MEMBER"/>
    <property type="match status" value="1"/>
</dbReference>
<dbReference type="GO" id="GO:0005634">
    <property type="term" value="C:nucleus"/>
    <property type="evidence" value="ECO:0007669"/>
    <property type="project" value="UniProtKB-SubCell"/>
</dbReference>
<dbReference type="GO" id="GO:0003678">
    <property type="term" value="F:DNA helicase activity"/>
    <property type="evidence" value="ECO:0007669"/>
    <property type="project" value="InterPro"/>
</dbReference>
<dbReference type="Gene3D" id="1.10.30.20">
    <property type="entry name" value="Bacterial XPD DNA helicase, FeS cluster domain"/>
    <property type="match status" value="1"/>
</dbReference>
<proteinExistence type="inferred from homology"/>
<keyword evidence="12" id="KW-0411">Iron-sulfur</keyword>
<keyword evidence="6" id="KW-0547">Nucleotide-binding</keyword>
<dbReference type="GO" id="GO:0006289">
    <property type="term" value="P:nucleotide-excision repair"/>
    <property type="evidence" value="ECO:0007669"/>
    <property type="project" value="TreeGrafter"/>
</dbReference>
<dbReference type="PANTHER" id="PTHR11472:SF47">
    <property type="entry name" value="FANCONI ANEMIA GROUP J PROTEIN"/>
    <property type="match status" value="1"/>
</dbReference>
<protein>
    <recommendedName>
        <fullName evidence="16">DNA 5'-3' helicase FANCJ</fullName>
    </recommendedName>
</protein>
<keyword evidence="4" id="KW-0004">4Fe-4S</keyword>
<dbReference type="FunFam" id="3.40.50.300:FF:000731">
    <property type="entry name" value="Fanconi anemia group J protein homolog"/>
    <property type="match status" value="1"/>
</dbReference>
<keyword evidence="9" id="KW-0347">Helicase</keyword>
<evidence type="ECO:0000256" key="15">
    <source>
        <dbReference type="ARBA" id="ARBA00023242"/>
    </source>
</evidence>
<feature type="region of interest" description="Disordered" evidence="17">
    <location>
        <begin position="807"/>
        <end position="832"/>
    </location>
</feature>
<evidence type="ECO:0000256" key="9">
    <source>
        <dbReference type="ARBA" id="ARBA00022806"/>
    </source>
</evidence>
<evidence type="ECO:0000256" key="8">
    <source>
        <dbReference type="ARBA" id="ARBA00022801"/>
    </source>
</evidence>
<feature type="compositionally biased region" description="Polar residues" evidence="17">
    <location>
        <begin position="83"/>
        <end position="96"/>
    </location>
</feature>
<evidence type="ECO:0000256" key="5">
    <source>
        <dbReference type="ARBA" id="ARBA00022723"/>
    </source>
</evidence>
<dbReference type="SMART" id="SM00488">
    <property type="entry name" value="DEXDc2"/>
    <property type="match status" value="1"/>
</dbReference>
<dbReference type="InterPro" id="IPR027417">
    <property type="entry name" value="P-loop_NTPase"/>
</dbReference>
<keyword evidence="20" id="KW-1185">Reference proteome</keyword>
<evidence type="ECO:0000256" key="6">
    <source>
        <dbReference type="ARBA" id="ARBA00022741"/>
    </source>
</evidence>
<dbReference type="Pfam" id="PF06733">
    <property type="entry name" value="DEAD_2"/>
    <property type="match status" value="1"/>
</dbReference>
<dbReference type="GO" id="GO:0046872">
    <property type="term" value="F:metal ion binding"/>
    <property type="evidence" value="ECO:0007669"/>
    <property type="project" value="UniProtKB-KW"/>
</dbReference>
<dbReference type="Pfam" id="PF13307">
    <property type="entry name" value="Helicase_C_2"/>
    <property type="match status" value="1"/>
</dbReference>
<feature type="compositionally biased region" description="Basic and acidic residues" evidence="17">
    <location>
        <begin position="819"/>
        <end position="832"/>
    </location>
</feature>
<keyword evidence="13" id="KW-0234">DNA repair</keyword>
<evidence type="ECO:0000256" key="10">
    <source>
        <dbReference type="ARBA" id="ARBA00022840"/>
    </source>
</evidence>
<evidence type="ECO:0000256" key="4">
    <source>
        <dbReference type="ARBA" id="ARBA00022485"/>
    </source>
</evidence>
<keyword evidence="11" id="KW-0408">Iron</keyword>
<keyword evidence="10" id="KW-0067">ATP-binding</keyword>
<evidence type="ECO:0000256" key="13">
    <source>
        <dbReference type="ARBA" id="ARBA00023204"/>
    </source>
</evidence>
<name>A0AAP0PA47_9MAGN</name>
<dbReference type="InterPro" id="IPR006555">
    <property type="entry name" value="ATP-dep_Helicase_C"/>
</dbReference>
<dbReference type="PROSITE" id="PS00690">
    <property type="entry name" value="DEAH_ATP_HELICASE"/>
    <property type="match status" value="1"/>
</dbReference>
<dbReference type="InterPro" id="IPR042493">
    <property type="entry name" value="XPD_DNA_FeS"/>
</dbReference>
<dbReference type="GO" id="GO:0003677">
    <property type="term" value="F:DNA binding"/>
    <property type="evidence" value="ECO:0007669"/>
    <property type="project" value="InterPro"/>
</dbReference>
<dbReference type="GO" id="GO:1990918">
    <property type="term" value="P:double-strand break repair involved in meiotic recombination"/>
    <property type="evidence" value="ECO:0007669"/>
    <property type="project" value="TreeGrafter"/>
</dbReference>
<dbReference type="Proteomes" id="UP001420932">
    <property type="component" value="Unassembled WGS sequence"/>
</dbReference>
<dbReference type="SMART" id="SM00491">
    <property type="entry name" value="HELICc2"/>
    <property type="match status" value="1"/>
</dbReference>
<organism evidence="19 20">
    <name type="scientific">Stephania yunnanensis</name>
    <dbReference type="NCBI Taxonomy" id="152371"/>
    <lineage>
        <taxon>Eukaryota</taxon>
        <taxon>Viridiplantae</taxon>
        <taxon>Streptophyta</taxon>
        <taxon>Embryophyta</taxon>
        <taxon>Tracheophyta</taxon>
        <taxon>Spermatophyta</taxon>
        <taxon>Magnoliopsida</taxon>
        <taxon>Ranunculales</taxon>
        <taxon>Menispermaceae</taxon>
        <taxon>Menispermoideae</taxon>
        <taxon>Cissampelideae</taxon>
        <taxon>Stephania</taxon>
    </lineage>
</organism>
<dbReference type="InterPro" id="IPR014013">
    <property type="entry name" value="Helic_SF1/SF2_ATP-bd_DinG/Rad3"/>
</dbReference>
<dbReference type="Gene3D" id="3.40.50.300">
    <property type="entry name" value="P-loop containing nucleotide triphosphate hydrolases"/>
    <property type="match status" value="3"/>
</dbReference>
<evidence type="ECO:0000256" key="16">
    <source>
        <dbReference type="ARBA" id="ARBA00082714"/>
    </source>
</evidence>
<feature type="region of interest" description="Disordered" evidence="17">
    <location>
        <begin position="57"/>
        <end position="98"/>
    </location>
</feature>
<keyword evidence="7" id="KW-0227">DNA damage</keyword>
<dbReference type="CDD" id="cd18788">
    <property type="entry name" value="SF2_C_XPD"/>
    <property type="match status" value="1"/>
</dbReference>
<keyword evidence="8" id="KW-0378">Hydrolase</keyword>
<keyword evidence="14" id="KW-0413">Isomerase</keyword>
<comment type="similarity">
    <text evidence="3">Belongs to the DEAD box helicase family. DEAH subfamily.</text>
</comment>
<dbReference type="InterPro" id="IPR002464">
    <property type="entry name" value="DNA/RNA_helicase_DEAH_CS"/>
</dbReference>
<comment type="caution">
    <text evidence="19">The sequence shown here is derived from an EMBL/GenBank/DDBJ whole genome shotgun (WGS) entry which is preliminary data.</text>
</comment>
<dbReference type="InterPro" id="IPR010614">
    <property type="entry name" value="RAD3-like_helicase_DEAD"/>
</dbReference>
<gene>
    <name evidence="19" type="ORF">Syun_014984</name>
</gene>
<comment type="cofactor">
    <cofactor evidence="1">
        <name>[4Fe-4S] cluster</name>
        <dbReference type="ChEBI" id="CHEBI:49883"/>
    </cofactor>
</comment>
<evidence type="ECO:0000256" key="1">
    <source>
        <dbReference type="ARBA" id="ARBA00001966"/>
    </source>
</evidence>
<accession>A0AAP0PA47</accession>
<dbReference type="EMBL" id="JBBNAF010000006">
    <property type="protein sequence ID" value="KAK9135654.1"/>
    <property type="molecule type" value="Genomic_DNA"/>
</dbReference>
<dbReference type="GO" id="GO:0051539">
    <property type="term" value="F:4 iron, 4 sulfur cluster binding"/>
    <property type="evidence" value="ECO:0007669"/>
    <property type="project" value="UniProtKB-KW"/>
</dbReference>
<feature type="region of interest" description="Disordered" evidence="17">
    <location>
        <begin position="1"/>
        <end position="27"/>
    </location>
</feature>
<evidence type="ECO:0000313" key="20">
    <source>
        <dbReference type="Proteomes" id="UP001420932"/>
    </source>
</evidence>
<comment type="subcellular location">
    <subcellularLocation>
        <location evidence="2">Nucleus</location>
    </subcellularLocation>
</comment>
<dbReference type="InterPro" id="IPR006554">
    <property type="entry name" value="Helicase-like_DEXD_c2"/>
</dbReference>
<evidence type="ECO:0000256" key="3">
    <source>
        <dbReference type="ARBA" id="ARBA00008792"/>
    </source>
</evidence>
<evidence type="ECO:0000256" key="2">
    <source>
        <dbReference type="ARBA" id="ARBA00004123"/>
    </source>
</evidence>
<evidence type="ECO:0000256" key="12">
    <source>
        <dbReference type="ARBA" id="ARBA00023014"/>
    </source>
</evidence>
<dbReference type="GO" id="GO:0005524">
    <property type="term" value="F:ATP binding"/>
    <property type="evidence" value="ECO:0007669"/>
    <property type="project" value="UniProtKB-KW"/>
</dbReference>
<dbReference type="SUPFAM" id="SSF52540">
    <property type="entry name" value="P-loop containing nucleoside triphosphate hydrolases"/>
    <property type="match status" value="1"/>
</dbReference>
<sequence length="1308" mass="144884">MGRVISTLDRARRQGHSHALLESPTGTGKSLSLLCSTLAWQQNCKSKNMYAGLTQSKADPEAVSDPVGHGGGFIPELEPSGNIEMSNSDQVIGKQTRSQRKKAVPTIYYATRTHSQITQVIREYRKTSYRVPMAVLNEQINSKCNVMQSEISGSNVLQLYFLVWPLGKEASLIQCSFCAGHYYNLTTVGIAEKLLHEQKFIKLLLKDQVAGCYEFKNMHKVKGHPSIQKGGCNEAHDIEDLVKVGRAVKGCSYFAARSLAEEAQLIFCPYNYILNPTIRRSMEVDIKDSIVILDEAHNIEDMARDAGSMDIDEDALFMLQTELGSLCVTADSEIYQPLYDMIQGIIGWIGRRKDTLTKHDFQHYFSCWTGDKALRELQEVGISPQLFAILKECATKAIKAASDAEAGLQHLSGMSMIMLEGLFSSLSYFFSGNGVHAHDYQLVLQRLVKKESGRGSTGWTHSLGLWCLNPAVVFKEIAELSMSVILTSGTLSPMSSFSSELGVQFETCMEAPHVIDVESQLWAAAISTGPGNIPLNASYKTADNYAFQDALGASLEEICKVAPGGVLVFFPSYKLMDKLCARWRETGQWAQLNAQKPLFIEPKGNQDEFEHVLKGYYNTIHQVNRPTTWKIGRGKKRDLKYPNVEGSPQSVRGGAAFLAVCRGKVSEGIDFSDDNARVVVSFTVIVGIPFPNVYDIQVAQKKKFNDTYRSSKNLLSGSDWYCHQAFRALNQAAGRGIRHRFDYGAIIFLDERFKEERNVVHISKWLRKSIKQFDSFDMSLEGLQSFFRDIKDRAGLTSGVASGNFDLKDKNSPTKSKVISKESAKRKTHKADKPDVLNGRRLLPASVVRVGKTKSLSNPMCSPRNSLNLVSKLNDEDNVEDLAFAPTDTWNMGNCREYIDLECNAQENSSPESFVVRETPGLYSNASVVGSAVASFEENSNAEVFQATSHSSDQLSSHSAAAENSYAMVSTHSSIVTPVKLPDADFSNLKQEMESSLNLSVNSHKPKRRKSVALSSINYSLVTPFENTDAKSPSSIRDLTKTKLEGANSRIELYLGEDCSESTHEKLEDQQRNLLNNCGASHLCSTAITILTEKGLDLCCSLCRNSLGLPKNQYLVSCSVTSSSKVYMASFLKSKLRDPSVNGSTNVPIVISDLSFIDQRVYKQSTSEAAENHGIWCEKDGCVFRIVFCPFCTISDRFLGQQIVATDAQNTHLLDKILFYLNRLEIRNPEASEAENFVPTKDFASGKTNKSVYSGSDHELVAGSTTSLKVSCSAKQQDSGGWRTTKSKLRLPKRALLCDAEDIDIRPE</sequence>
<evidence type="ECO:0000256" key="14">
    <source>
        <dbReference type="ARBA" id="ARBA00023235"/>
    </source>
</evidence>
<feature type="domain" description="Helicase ATP-binding" evidence="18">
    <location>
        <begin position="1"/>
        <end position="362"/>
    </location>
</feature>
<dbReference type="GO" id="GO:0016818">
    <property type="term" value="F:hydrolase activity, acting on acid anhydrides, in phosphorus-containing anhydrides"/>
    <property type="evidence" value="ECO:0007669"/>
    <property type="project" value="InterPro"/>
</dbReference>
<dbReference type="PROSITE" id="PS51193">
    <property type="entry name" value="HELICASE_ATP_BIND_2"/>
    <property type="match status" value="1"/>
</dbReference>
<evidence type="ECO:0000256" key="17">
    <source>
        <dbReference type="SAM" id="MobiDB-lite"/>
    </source>
</evidence>
<evidence type="ECO:0000256" key="11">
    <source>
        <dbReference type="ARBA" id="ARBA00023004"/>
    </source>
</evidence>
<keyword evidence="5" id="KW-0479">Metal-binding</keyword>
<dbReference type="InterPro" id="IPR045028">
    <property type="entry name" value="DinG/Rad3-like"/>
</dbReference>
<evidence type="ECO:0000259" key="18">
    <source>
        <dbReference type="PROSITE" id="PS51193"/>
    </source>
</evidence>
<evidence type="ECO:0000313" key="19">
    <source>
        <dbReference type="EMBL" id="KAK9135654.1"/>
    </source>
</evidence>
<dbReference type="Gene3D" id="1.10.275.40">
    <property type="match status" value="1"/>
</dbReference>